<accession>A0A0F9EE94</accession>
<dbReference type="EMBL" id="LAZR01037404">
    <property type="protein sequence ID" value="KKL22303.1"/>
    <property type="molecule type" value="Genomic_DNA"/>
</dbReference>
<dbReference type="InterPro" id="IPR009467">
    <property type="entry name" value="Glycolipid-bd_prot_put"/>
</dbReference>
<dbReference type="Pfam" id="PF06475">
    <property type="entry name" value="Glycolipid_bind"/>
    <property type="match status" value="1"/>
</dbReference>
<reference evidence="1" key="1">
    <citation type="journal article" date="2015" name="Nature">
        <title>Complex archaea that bridge the gap between prokaryotes and eukaryotes.</title>
        <authorList>
            <person name="Spang A."/>
            <person name="Saw J.H."/>
            <person name="Jorgensen S.L."/>
            <person name="Zaremba-Niedzwiedzka K."/>
            <person name="Martijn J."/>
            <person name="Lind A.E."/>
            <person name="van Eijk R."/>
            <person name="Schleper C."/>
            <person name="Guy L."/>
            <person name="Ettema T.J."/>
        </authorList>
    </citation>
    <scope>NUCLEOTIDE SEQUENCE</scope>
</reference>
<dbReference type="AlphaFoldDB" id="A0A0F9EE94"/>
<evidence type="ECO:0008006" key="2">
    <source>
        <dbReference type="Google" id="ProtNLM"/>
    </source>
</evidence>
<sequence length="189" mass="20568">MKGHVAATAQWRRLDGQGDDKCRLLQEPGGWMLAGHARFVTSGRHTRLEYILRCDSGWRCQSADIVGRQDGAEIRLRLSRSDAGWHVNGAADATLPDCEDLALCFTPCWLVMPLRRLSHSATGRICRAAELDLAAATLTARTAGFDPLGEGRVIYRGITGGDPVELAVHESGFITHEPGRWEGTAHAPA</sequence>
<comment type="caution">
    <text evidence="1">The sequence shown here is derived from an EMBL/GenBank/DDBJ whole genome shotgun (WGS) entry which is preliminary data.</text>
</comment>
<protein>
    <recommendedName>
        <fullName evidence="2">Glycolipid-binding domain-containing protein</fullName>
    </recommendedName>
</protein>
<gene>
    <name evidence="1" type="ORF">LCGC14_2436790</name>
</gene>
<dbReference type="SUPFAM" id="SSF159275">
    <property type="entry name" value="PA1994-like"/>
    <property type="match status" value="1"/>
</dbReference>
<organism evidence="1">
    <name type="scientific">marine sediment metagenome</name>
    <dbReference type="NCBI Taxonomy" id="412755"/>
    <lineage>
        <taxon>unclassified sequences</taxon>
        <taxon>metagenomes</taxon>
        <taxon>ecological metagenomes</taxon>
    </lineage>
</organism>
<evidence type="ECO:0000313" key="1">
    <source>
        <dbReference type="EMBL" id="KKL22303.1"/>
    </source>
</evidence>
<name>A0A0F9EE94_9ZZZZ</name>
<proteinExistence type="predicted"/>